<proteinExistence type="predicted"/>
<dbReference type="GO" id="GO:0003729">
    <property type="term" value="F:mRNA binding"/>
    <property type="evidence" value="ECO:0007669"/>
    <property type="project" value="TreeGrafter"/>
</dbReference>
<dbReference type="PANTHER" id="PTHR12357:SF3">
    <property type="entry name" value="YTH DOMAIN-CONTAINING PROTEIN 1"/>
    <property type="match status" value="1"/>
</dbReference>
<feature type="compositionally biased region" description="Low complexity" evidence="1">
    <location>
        <begin position="18"/>
        <end position="27"/>
    </location>
</feature>
<dbReference type="EMBL" id="JAOPEN010000007">
    <property type="protein sequence ID" value="KAJ4855495.1"/>
    <property type="molecule type" value="Genomic_DNA"/>
</dbReference>
<feature type="region of interest" description="Disordered" evidence="1">
    <location>
        <begin position="161"/>
        <end position="192"/>
    </location>
</feature>
<dbReference type="InterPro" id="IPR007275">
    <property type="entry name" value="YTH_domain"/>
</dbReference>
<dbReference type="Pfam" id="PF04146">
    <property type="entry name" value="YTH"/>
    <property type="match status" value="1"/>
</dbReference>
<comment type="caution">
    <text evidence="3">The sequence shown here is derived from an EMBL/GenBank/DDBJ whole genome shotgun (WGS) entry which is preliminary data.</text>
</comment>
<feature type="region of interest" description="Disordered" evidence="1">
    <location>
        <begin position="1"/>
        <end position="40"/>
    </location>
</feature>
<evidence type="ECO:0000256" key="1">
    <source>
        <dbReference type="SAM" id="MobiDB-lite"/>
    </source>
</evidence>
<keyword evidence="4" id="KW-1185">Reference proteome</keyword>
<feature type="compositionally biased region" description="Acidic residues" evidence="1">
    <location>
        <begin position="426"/>
        <end position="441"/>
    </location>
</feature>
<sequence length="448" mass="50781">MQTPDTDGEALSKETTPSVSQENQSQHQHQHQHPSDGINSLDANNDVKLWLQYTGFFDTEQRLKVLDGFRRLKHLDEQRFKLLEEIRTSTAHCGSFNIATIPQMFSAFKDPSPTFSMAMARFSDDNVLSGSQSTAFASSNGNCGSEISSVNKGVDSDTWSTTFRNGLPSRQSSARNTKSFMKATASPGSPDSEIQGAQFLSSSDGPFQTGARHFSKSRSMNTYTPTQLLSLAPKQAVAESRYFLIKSFNFKNVDMSQRDGLWITSARNGAIFANAFKHHKNVFLIFSVNKSKAFQGYARMTSPPTTTIPPPEWMNNISWEASLPFRVQWLSTHRTEFWKFGKLRNPLNDWKPIFVGRDGQEFPETCGREMVYVLDRGGVRERGRSGADSWRARKDCDETDKVETWHHHEAHKDETTTWQHHCEWSETEEDIPASEESETTDDMPLIKY</sequence>
<name>A0A9W9B821_9HYPO</name>
<accession>A0A9W9B821</accession>
<protein>
    <recommendedName>
        <fullName evidence="2">YTH domain-containing protein</fullName>
    </recommendedName>
</protein>
<dbReference type="RefSeq" id="XP_056024553.1">
    <property type="nucleotide sequence ID" value="XM_056178263.1"/>
</dbReference>
<dbReference type="GO" id="GO:0000398">
    <property type="term" value="P:mRNA splicing, via spliceosome"/>
    <property type="evidence" value="ECO:0007669"/>
    <property type="project" value="TreeGrafter"/>
</dbReference>
<dbReference type="GeneID" id="80872951"/>
<evidence type="ECO:0000259" key="2">
    <source>
        <dbReference type="PROSITE" id="PS50882"/>
    </source>
</evidence>
<dbReference type="GO" id="GO:0000381">
    <property type="term" value="P:regulation of alternative mRNA splicing, via spliceosome"/>
    <property type="evidence" value="ECO:0007669"/>
    <property type="project" value="TreeGrafter"/>
</dbReference>
<dbReference type="AlphaFoldDB" id="A0A9W9B821"/>
<dbReference type="PANTHER" id="PTHR12357">
    <property type="entry name" value="YTH YT521-B HOMOLOGY DOMAIN-CONTAINING"/>
    <property type="match status" value="1"/>
</dbReference>
<feature type="region of interest" description="Disordered" evidence="1">
    <location>
        <begin position="426"/>
        <end position="448"/>
    </location>
</feature>
<dbReference type="PROSITE" id="PS50882">
    <property type="entry name" value="YTH"/>
    <property type="match status" value="1"/>
</dbReference>
<feature type="compositionally biased region" description="Polar residues" evidence="1">
    <location>
        <begin position="161"/>
        <end position="179"/>
    </location>
</feature>
<feature type="domain" description="YTH" evidence="2">
    <location>
        <begin position="240"/>
        <end position="374"/>
    </location>
</feature>
<dbReference type="GO" id="GO:1990247">
    <property type="term" value="F:N6-methyladenosine-containing RNA reader activity"/>
    <property type="evidence" value="ECO:0007669"/>
    <property type="project" value="TreeGrafter"/>
</dbReference>
<dbReference type="GO" id="GO:0005654">
    <property type="term" value="C:nucleoplasm"/>
    <property type="evidence" value="ECO:0007669"/>
    <property type="project" value="TreeGrafter"/>
</dbReference>
<dbReference type="Gene3D" id="3.10.590.10">
    <property type="entry name" value="ph1033 like domains"/>
    <property type="match status" value="1"/>
</dbReference>
<dbReference type="Proteomes" id="UP001140511">
    <property type="component" value="Unassembled WGS sequence"/>
</dbReference>
<evidence type="ECO:0000313" key="3">
    <source>
        <dbReference type="EMBL" id="KAJ4855495.1"/>
    </source>
</evidence>
<organism evidence="3 4">
    <name type="scientific">Trichoderma breve</name>
    <dbReference type="NCBI Taxonomy" id="2034170"/>
    <lineage>
        <taxon>Eukaryota</taxon>
        <taxon>Fungi</taxon>
        <taxon>Dikarya</taxon>
        <taxon>Ascomycota</taxon>
        <taxon>Pezizomycotina</taxon>
        <taxon>Sordariomycetes</taxon>
        <taxon>Hypocreomycetidae</taxon>
        <taxon>Hypocreales</taxon>
        <taxon>Hypocreaceae</taxon>
        <taxon>Trichoderma</taxon>
    </lineage>
</organism>
<evidence type="ECO:0000313" key="4">
    <source>
        <dbReference type="Proteomes" id="UP001140511"/>
    </source>
</evidence>
<dbReference type="InterPro" id="IPR045168">
    <property type="entry name" value="YTH_prot"/>
</dbReference>
<gene>
    <name evidence="3" type="ORF">T069G_11053</name>
</gene>
<dbReference type="CDD" id="cd21134">
    <property type="entry name" value="YTH"/>
    <property type="match status" value="1"/>
</dbReference>
<reference evidence="3" key="1">
    <citation type="submission" date="2022-09" db="EMBL/GenBank/DDBJ databases">
        <title>Chromosome-level assembly of Trichoderma breve T069, a fungus used in development of biopesticide product.</title>
        <authorList>
            <person name="Lin R."/>
            <person name="Liu T."/>
        </authorList>
    </citation>
    <scope>NUCLEOTIDE SEQUENCE</scope>
    <source>
        <strain evidence="3">T069</strain>
    </source>
</reference>